<dbReference type="EMBL" id="MT144595">
    <property type="protein sequence ID" value="QJH94103.1"/>
    <property type="molecule type" value="Genomic_DNA"/>
</dbReference>
<protein>
    <submittedName>
        <fullName evidence="1">Uncharacterized protein</fullName>
    </submittedName>
</protein>
<proteinExistence type="predicted"/>
<reference evidence="1" key="1">
    <citation type="submission" date="2020-03" db="EMBL/GenBank/DDBJ databases">
        <title>The deep terrestrial virosphere.</title>
        <authorList>
            <person name="Holmfeldt K."/>
            <person name="Nilsson E."/>
            <person name="Simone D."/>
            <person name="Lopez-Fernandez M."/>
            <person name="Wu X."/>
            <person name="de Brujin I."/>
            <person name="Lundin D."/>
            <person name="Andersson A."/>
            <person name="Bertilsson S."/>
            <person name="Dopson M."/>
        </authorList>
    </citation>
    <scope>NUCLEOTIDE SEQUENCE</scope>
    <source>
        <strain evidence="1">TM448A00289</strain>
        <strain evidence="2">TM448B00173</strain>
    </source>
</reference>
<organism evidence="1">
    <name type="scientific">viral metagenome</name>
    <dbReference type="NCBI Taxonomy" id="1070528"/>
    <lineage>
        <taxon>unclassified sequences</taxon>
        <taxon>metagenomes</taxon>
        <taxon>organismal metagenomes</taxon>
    </lineage>
</organism>
<sequence length="65" mass="7319">MKYYCATQKRDKKWTVGIIGPCKSITPIGCVRDFTSFDEANEVAKDIADGKYSWLASPGHFVSMR</sequence>
<evidence type="ECO:0000313" key="2">
    <source>
        <dbReference type="EMBL" id="QJH94103.1"/>
    </source>
</evidence>
<dbReference type="AlphaFoldDB" id="A0A6H1ZEU9"/>
<dbReference type="EMBL" id="MT144000">
    <property type="protein sequence ID" value="QJA45989.1"/>
    <property type="molecule type" value="Genomic_DNA"/>
</dbReference>
<evidence type="ECO:0000313" key="1">
    <source>
        <dbReference type="EMBL" id="QJA45989.1"/>
    </source>
</evidence>
<name>A0A6H1ZEU9_9ZZZZ</name>
<gene>
    <name evidence="1" type="ORF">TM448A00289_0056</name>
    <name evidence="2" type="ORF">TM448B00173_0073</name>
</gene>
<accession>A0A6H1ZEU9</accession>